<keyword evidence="1" id="KW-1133">Transmembrane helix</keyword>
<evidence type="ECO:0000256" key="1">
    <source>
        <dbReference type="SAM" id="Phobius"/>
    </source>
</evidence>
<name>M0ZX30_SOLTU</name>
<gene>
    <name evidence="2" type="primary">LOC102584531</name>
</gene>
<reference evidence="3" key="1">
    <citation type="journal article" date="2011" name="Nature">
        <title>Genome sequence and analysis of the tuber crop potato.</title>
        <authorList>
            <consortium name="The Potato Genome Sequencing Consortium"/>
        </authorList>
    </citation>
    <scope>NUCLEOTIDE SEQUENCE [LARGE SCALE GENOMIC DNA]</scope>
    <source>
        <strain evidence="3">cv. DM1-3 516 R44</strain>
    </source>
</reference>
<dbReference type="EnsemblPlants" id="PGSC0003DMT400009874">
    <property type="protein sequence ID" value="PGSC0003DMT400009874"/>
    <property type="gene ID" value="PGSC0003DMG400003874"/>
</dbReference>
<keyword evidence="1" id="KW-0472">Membrane</keyword>
<dbReference type="Gramene" id="PGSC0003DMT400009874">
    <property type="protein sequence ID" value="PGSC0003DMT400009874"/>
    <property type="gene ID" value="PGSC0003DMG400003874"/>
</dbReference>
<feature type="transmembrane region" description="Helical" evidence="1">
    <location>
        <begin position="43"/>
        <end position="63"/>
    </location>
</feature>
<dbReference type="OrthoDB" id="10250970at2759"/>
<protein>
    <submittedName>
        <fullName evidence="2">Splicing factor 3A subunit</fullName>
    </submittedName>
</protein>
<reference evidence="2" key="2">
    <citation type="submission" date="2015-06" db="UniProtKB">
        <authorList>
            <consortium name="EnsemblPlants"/>
        </authorList>
    </citation>
    <scope>IDENTIFICATION</scope>
    <source>
        <strain evidence="2">DM1-3 516 R44</strain>
    </source>
</reference>
<dbReference type="ExpressionAtlas" id="M0ZX30">
    <property type="expression patterns" value="baseline"/>
</dbReference>
<dbReference type="Proteomes" id="UP000011115">
    <property type="component" value="Unassembled WGS sequence"/>
</dbReference>
<dbReference type="HOGENOM" id="CLU_2872108_0_0_1"/>
<evidence type="ECO:0000313" key="2">
    <source>
        <dbReference type="EnsemblPlants" id="PGSC0003DMT400009874"/>
    </source>
</evidence>
<accession>M0ZX30</accession>
<sequence length="64" mass="7626">MCHDRRKKCRSQEMHFWHITYARQVYGEFDLAKFTFHSLGFPFFLLYLSVALVNSFMMAVSVAD</sequence>
<keyword evidence="3" id="KW-1185">Reference proteome</keyword>
<dbReference type="AlphaFoldDB" id="M0ZX30"/>
<evidence type="ECO:0000313" key="3">
    <source>
        <dbReference type="Proteomes" id="UP000011115"/>
    </source>
</evidence>
<organism evidence="2 3">
    <name type="scientific">Solanum tuberosum</name>
    <name type="common">Potato</name>
    <dbReference type="NCBI Taxonomy" id="4113"/>
    <lineage>
        <taxon>Eukaryota</taxon>
        <taxon>Viridiplantae</taxon>
        <taxon>Streptophyta</taxon>
        <taxon>Embryophyta</taxon>
        <taxon>Tracheophyta</taxon>
        <taxon>Spermatophyta</taxon>
        <taxon>Magnoliopsida</taxon>
        <taxon>eudicotyledons</taxon>
        <taxon>Gunneridae</taxon>
        <taxon>Pentapetalae</taxon>
        <taxon>asterids</taxon>
        <taxon>lamiids</taxon>
        <taxon>Solanales</taxon>
        <taxon>Solanaceae</taxon>
        <taxon>Solanoideae</taxon>
        <taxon>Solaneae</taxon>
        <taxon>Solanum</taxon>
    </lineage>
</organism>
<keyword evidence="1" id="KW-0812">Transmembrane</keyword>
<proteinExistence type="predicted"/>